<dbReference type="Gene3D" id="3.30.365.10">
    <property type="entry name" value="Aldehyde oxidase/xanthine dehydrogenase, molybdopterin binding domain"/>
    <property type="match status" value="1"/>
</dbReference>
<gene>
    <name evidence="1" type="ORF">F2Q69_00009523</name>
</gene>
<evidence type="ECO:0000313" key="1">
    <source>
        <dbReference type="EMBL" id="KAF3506155.1"/>
    </source>
</evidence>
<proteinExistence type="predicted"/>
<organism evidence="1 2">
    <name type="scientific">Brassica cretica</name>
    <name type="common">Mustard</name>
    <dbReference type="NCBI Taxonomy" id="69181"/>
    <lineage>
        <taxon>Eukaryota</taxon>
        <taxon>Viridiplantae</taxon>
        <taxon>Streptophyta</taxon>
        <taxon>Embryophyta</taxon>
        <taxon>Tracheophyta</taxon>
        <taxon>Spermatophyta</taxon>
        <taxon>Magnoliopsida</taxon>
        <taxon>eudicotyledons</taxon>
        <taxon>Gunneridae</taxon>
        <taxon>Pentapetalae</taxon>
        <taxon>rosids</taxon>
        <taxon>malvids</taxon>
        <taxon>Brassicales</taxon>
        <taxon>Brassicaceae</taxon>
        <taxon>Brassiceae</taxon>
        <taxon>Brassica</taxon>
    </lineage>
</organism>
<dbReference type="Proteomes" id="UP000712600">
    <property type="component" value="Unassembled WGS sequence"/>
</dbReference>
<reference evidence="1" key="1">
    <citation type="submission" date="2019-12" db="EMBL/GenBank/DDBJ databases">
        <title>Genome sequencing and annotation of Brassica cretica.</title>
        <authorList>
            <person name="Studholme D.J."/>
            <person name="Sarris P."/>
        </authorList>
    </citation>
    <scope>NUCLEOTIDE SEQUENCE</scope>
    <source>
        <strain evidence="1">PFS-109/04</strain>
        <tissue evidence="1">Leaf</tissue>
    </source>
</reference>
<sequence length="52" mass="5974">MFCEKRSDQVARSEVSFANWFPLETPATPERIRPACSHEFTAPLRFCLNSKA</sequence>
<dbReference type="EMBL" id="QGKX02001521">
    <property type="protein sequence ID" value="KAF3506155.1"/>
    <property type="molecule type" value="Genomic_DNA"/>
</dbReference>
<comment type="caution">
    <text evidence="1">The sequence shown here is derived from an EMBL/GenBank/DDBJ whole genome shotgun (WGS) entry which is preliminary data.</text>
</comment>
<protein>
    <submittedName>
        <fullName evidence="1">Uncharacterized protein</fullName>
    </submittedName>
</protein>
<evidence type="ECO:0000313" key="2">
    <source>
        <dbReference type="Proteomes" id="UP000712600"/>
    </source>
</evidence>
<name>A0A8S9NV83_BRACR</name>
<dbReference type="AlphaFoldDB" id="A0A8S9NV83"/>
<accession>A0A8S9NV83</accession>